<dbReference type="RefSeq" id="WP_391935367.1">
    <property type="nucleotide sequence ID" value="NZ_JBIBSM010000009.1"/>
</dbReference>
<feature type="region of interest" description="Disordered" evidence="1">
    <location>
        <begin position="1"/>
        <end position="32"/>
    </location>
</feature>
<reference evidence="2 3" key="1">
    <citation type="submission" date="2024-10" db="EMBL/GenBank/DDBJ databases">
        <title>The Natural Products Discovery Center: Release of the First 8490 Sequenced Strains for Exploring Actinobacteria Biosynthetic Diversity.</title>
        <authorList>
            <person name="Kalkreuter E."/>
            <person name="Kautsar S.A."/>
            <person name="Yang D."/>
            <person name="Bader C.D."/>
            <person name="Teijaro C.N."/>
            <person name="Fluegel L."/>
            <person name="Davis C.M."/>
            <person name="Simpson J.R."/>
            <person name="Lauterbach L."/>
            <person name="Steele A.D."/>
            <person name="Gui C."/>
            <person name="Meng S."/>
            <person name="Li G."/>
            <person name="Viehrig K."/>
            <person name="Ye F."/>
            <person name="Su P."/>
            <person name="Kiefer A.F."/>
            <person name="Nichols A."/>
            <person name="Cepeda A.J."/>
            <person name="Yan W."/>
            <person name="Fan B."/>
            <person name="Jiang Y."/>
            <person name="Adhikari A."/>
            <person name="Zheng C.-J."/>
            <person name="Schuster L."/>
            <person name="Cowan T.M."/>
            <person name="Smanski M.J."/>
            <person name="Chevrette M.G."/>
            <person name="De Carvalho L.P.S."/>
            <person name="Shen B."/>
        </authorList>
    </citation>
    <scope>NUCLEOTIDE SEQUENCE [LARGE SCALE GENOMIC DNA]</scope>
    <source>
        <strain evidence="2 3">NPDC015755</strain>
    </source>
</reference>
<proteinExistence type="predicted"/>
<sequence>MRPVAHVERGGAEAARLPLEGGAGVTGAAARSGLGGDESLRRAFAGISG</sequence>
<organism evidence="2 3">
    <name type="scientific">Streptomyces lateritius</name>
    <dbReference type="NCBI Taxonomy" id="67313"/>
    <lineage>
        <taxon>Bacteria</taxon>
        <taxon>Bacillati</taxon>
        <taxon>Actinomycetota</taxon>
        <taxon>Actinomycetes</taxon>
        <taxon>Kitasatosporales</taxon>
        <taxon>Streptomycetaceae</taxon>
        <taxon>Streptomyces</taxon>
    </lineage>
</organism>
<name>A0ABW6YEX3_9ACTN</name>
<protein>
    <submittedName>
        <fullName evidence="2">Uncharacterized protein</fullName>
    </submittedName>
</protein>
<evidence type="ECO:0000256" key="1">
    <source>
        <dbReference type="SAM" id="MobiDB-lite"/>
    </source>
</evidence>
<keyword evidence="3" id="KW-1185">Reference proteome</keyword>
<dbReference type="Proteomes" id="UP001603013">
    <property type="component" value="Unassembled WGS sequence"/>
</dbReference>
<accession>A0ABW6YEX3</accession>
<comment type="caution">
    <text evidence="2">The sequence shown here is derived from an EMBL/GenBank/DDBJ whole genome shotgun (WGS) entry which is preliminary data.</text>
</comment>
<gene>
    <name evidence="2" type="ORF">ACF05T_19145</name>
</gene>
<evidence type="ECO:0000313" key="3">
    <source>
        <dbReference type="Proteomes" id="UP001603013"/>
    </source>
</evidence>
<evidence type="ECO:0000313" key="2">
    <source>
        <dbReference type="EMBL" id="MFF8278199.1"/>
    </source>
</evidence>
<dbReference type="EMBL" id="JBIBSM010000009">
    <property type="protein sequence ID" value="MFF8278199.1"/>
    <property type="molecule type" value="Genomic_DNA"/>
</dbReference>
<feature type="compositionally biased region" description="Basic and acidic residues" evidence="1">
    <location>
        <begin position="1"/>
        <end position="11"/>
    </location>
</feature>